<evidence type="ECO:0000256" key="2">
    <source>
        <dbReference type="SAM" id="Phobius"/>
    </source>
</evidence>
<evidence type="ECO:0000313" key="3">
    <source>
        <dbReference type="EMBL" id="CDS42470.1"/>
    </source>
</evidence>
<dbReference type="STRING" id="6211.A0A068YGM0"/>
<name>A0A068YGM0_ECHMU</name>
<feature type="compositionally biased region" description="Polar residues" evidence="1">
    <location>
        <begin position="48"/>
        <end position="65"/>
    </location>
</feature>
<reference evidence="3" key="2">
    <citation type="submission" date="2015-11" db="EMBL/GenBank/DDBJ databases">
        <authorList>
            <person name="Zhang Y."/>
            <person name="Guo Z."/>
        </authorList>
    </citation>
    <scope>NUCLEOTIDE SEQUENCE</scope>
</reference>
<dbReference type="AlphaFoldDB" id="A0A068YGM0"/>
<dbReference type="InterPro" id="IPR024491">
    <property type="entry name" value="Se_SelK/SelG"/>
</dbReference>
<dbReference type="OMA" id="PIDIFGM"/>
<keyword evidence="2" id="KW-1133">Transmembrane helix</keyword>
<keyword evidence="4" id="KW-1185">Reference proteome</keyword>
<feature type="transmembrane region" description="Helical" evidence="2">
    <location>
        <begin position="20"/>
        <end position="45"/>
    </location>
</feature>
<gene>
    <name evidence="3" type="ORF">EmuJ_001018000</name>
</gene>
<keyword evidence="2" id="KW-0812">Transmembrane</keyword>
<feature type="compositionally biased region" description="Pro residues" evidence="1">
    <location>
        <begin position="73"/>
        <end position="82"/>
    </location>
</feature>
<keyword evidence="2" id="KW-0472">Membrane</keyword>
<evidence type="ECO:0000313" key="4">
    <source>
        <dbReference type="Proteomes" id="UP000017246"/>
    </source>
</evidence>
<protein>
    <submittedName>
        <fullName evidence="3">Retrovirus Pol polyprotein</fullName>
    </submittedName>
</protein>
<evidence type="ECO:0000256" key="1">
    <source>
        <dbReference type="SAM" id="MobiDB-lite"/>
    </source>
</evidence>
<feature type="region of interest" description="Disordered" evidence="1">
    <location>
        <begin position="45"/>
        <end position="82"/>
    </location>
</feature>
<dbReference type="Pfam" id="PF10961">
    <property type="entry name" value="SelK_SelG"/>
    <property type="match status" value="1"/>
</dbReference>
<accession>A0A068YGM0</accession>
<proteinExistence type="predicted"/>
<organism evidence="3 4">
    <name type="scientific">Echinococcus multilocularis</name>
    <name type="common">Fox tapeworm</name>
    <dbReference type="NCBI Taxonomy" id="6211"/>
    <lineage>
        <taxon>Eukaryota</taxon>
        <taxon>Metazoa</taxon>
        <taxon>Spiralia</taxon>
        <taxon>Lophotrochozoa</taxon>
        <taxon>Platyhelminthes</taxon>
        <taxon>Cestoda</taxon>
        <taxon>Eucestoda</taxon>
        <taxon>Cyclophyllidea</taxon>
        <taxon>Taeniidae</taxon>
        <taxon>Echinococcus</taxon>
    </lineage>
</organism>
<dbReference type="OrthoDB" id="167295at2759"/>
<dbReference type="EMBL" id="LN902842">
    <property type="protein sequence ID" value="CDS42470.1"/>
    <property type="molecule type" value="Genomic_DNA"/>
</dbReference>
<reference evidence="3" key="1">
    <citation type="journal article" date="2013" name="Nature">
        <title>The genomes of four tapeworm species reveal adaptations to parasitism.</title>
        <authorList>
            <person name="Tsai I.J."/>
            <person name="Zarowiecki M."/>
            <person name="Holroyd N."/>
            <person name="Garciarrubio A."/>
            <person name="Sanchez-Flores A."/>
            <person name="Brooks K.L."/>
            <person name="Tracey A."/>
            <person name="Bobes R.J."/>
            <person name="Fragoso G."/>
            <person name="Sciutto E."/>
            <person name="Aslett M."/>
            <person name="Beasley H."/>
            <person name="Bennett H.M."/>
            <person name="Cai J."/>
            <person name="Camicia F."/>
            <person name="Clark R."/>
            <person name="Cucher M."/>
            <person name="De Silva N."/>
            <person name="Day T.A."/>
            <person name="Deplazes P."/>
            <person name="Estrada K."/>
            <person name="Fernandez C."/>
            <person name="Holland P.W."/>
            <person name="Hou J."/>
            <person name="Hu S."/>
            <person name="Huckvale T."/>
            <person name="Hung S.S."/>
            <person name="Kamenetzky L."/>
            <person name="Keane J.A."/>
            <person name="Kiss F."/>
            <person name="Koziol U."/>
            <person name="Lambert O."/>
            <person name="Liu K."/>
            <person name="Luo X."/>
            <person name="Luo Y."/>
            <person name="Macchiaroli N."/>
            <person name="Nichol S."/>
            <person name="Paps J."/>
            <person name="Parkinson J."/>
            <person name="Pouchkina-Stantcheva N."/>
            <person name="Riddiford N."/>
            <person name="Rosenzvit M."/>
            <person name="Salinas G."/>
            <person name="Wasmuth J.D."/>
            <person name="Zamanian M."/>
            <person name="Zheng Y."/>
            <person name="Cai X."/>
            <person name="Soberon X."/>
            <person name="Olson P.D."/>
            <person name="Laclette J.P."/>
            <person name="Brehm K."/>
            <person name="Berriman M."/>
            <person name="Garciarrubio A."/>
            <person name="Bobes R.J."/>
            <person name="Fragoso G."/>
            <person name="Sanchez-Flores A."/>
            <person name="Estrada K."/>
            <person name="Cevallos M.A."/>
            <person name="Morett E."/>
            <person name="Gonzalez V."/>
            <person name="Portillo T."/>
            <person name="Ochoa-Leyva A."/>
            <person name="Jose M.V."/>
            <person name="Sciutto E."/>
            <person name="Landa A."/>
            <person name="Jimenez L."/>
            <person name="Valdes V."/>
            <person name="Carrero J.C."/>
            <person name="Larralde C."/>
            <person name="Morales-Montor J."/>
            <person name="Limon-Lason J."/>
            <person name="Soberon X."/>
            <person name="Laclette J.P."/>
        </authorList>
    </citation>
    <scope>NUCLEOTIDE SEQUENCE [LARGE SCALE GENOMIC DNA]</scope>
</reference>
<dbReference type="Proteomes" id="UP000017246">
    <property type="component" value="Unassembled WGS sequence"/>
</dbReference>
<sequence>MPYVTGSGQIVDSEPWSLSYIIKAVGEAFGVVSLFLTTMLPFDLFGSRRQSGNRNTPNRPSSNIRTSRRLGGPSPPPCFGGS</sequence>